<name>A0AA95KFH7_9GAMM</name>
<keyword evidence="7" id="KW-0653">Protein transport</keyword>
<evidence type="ECO:0000256" key="1">
    <source>
        <dbReference type="ARBA" id="ARBA00004162"/>
    </source>
</evidence>
<dbReference type="Proteomes" id="UP001300672">
    <property type="component" value="Chromosome"/>
</dbReference>
<organism evidence="8">
    <name type="scientific">Candidatus Thiocaldithrix dubininis</name>
    <dbReference type="NCBI Taxonomy" id="3080823"/>
    <lineage>
        <taxon>Bacteria</taxon>
        <taxon>Pseudomonadati</taxon>
        <taxon>Pseudomonadota</taxon>
        <taxon>Gammaproteobacteria</taxon>
        <taxon>Thiotrichales</taxon>
        <taxon>Thiotrichaceae</taxon>
        <taxon>Candidatus Thiocaldithrix</taxon>
    </lineage>
</organism>
<keyword evidence="6" id="KW-0472">Membrane</keyword>
<reference evidence="8" key="1">
    <citation type="journal article" date="2023" name="Int. J. Mol. Sci.">
        <title>Metagenomics Revealed a New Genus 'Candidatus Thiocaldithrix dubininis' gen. nov., sp. nov. and a New Species 'Candidatus Thiothrix putei' sp. nov. in the Family Thiotrichaceae, Some Members of Which Have Traits of Both Na+- and H+-Motive Energetics.</title>
        <authorList>
            <person name="Ravin N.V."/>
            <person name="Muntyan M.S."/>
            <person name="Smolyakov D.D."/>
            <person name="Rudenko T.S."/>
            <person name="Beletsky A.V."/>
            <person name="Mardanov A.V."/>
            <person name="Grabovich M.Y."/>
        </authorList>
    </citation>
    <scope>NUCLEOTIDE SEQUENCE</scope>
    <source>
        <strain evidence="8">GKL-01</strain>
    </source>
</reference>
<dbReference type="GO" id="GO:0022857">
    <property type="term" value="F:transmembrane transporter activity"/>
    <property type="evidence" value="ECO:0007669"/>
    <property type="project" value="InterPro"/>
</dbReference>
<keyword evidence="5" id="KW-1133">Transmembrane helix</keyword>
<sequence length="139" mass="15107">MSRRPRKVMAQMNVVPYIDVMLVLLVIFMVTAPMMQTGVDVNAPDAQANELKSDSALEPLTISMSKEGQYFLDKNSPVSEAQLVQYISSQLDPKAERAVYIKADDTATTGHLMKAMAAAQRAGAKKISILADPVPAKPN</sequence>
<evidence type="ECO:0000256" key="7">
    <source>
        <dbReference type="RuleBase" id="RU003879"/>
    </source>
</evidence>
<evidence type="ECO:0000256" key="4">
    <source>
        <dbReference type="ARBA" id="ARBA00022692"/>
    </source>
</evidence>
<dbReference type="GO" id="GO:0005886">
    <property type="term" value="C:plasma membrane"/>
    <property type="evidence" value="ECO:0007669"/>
    <property type="project" value="UniProtKB-SubCell"/>
</dbReference>
<evidence type="ECO:0000313" key="8">
    <source>
        <dbReference type="EMBL" id="WGZ90961.1"/>
    </source>
</evidence>
<dbReference type="AlphaFoldDB" id="A0AA95KFH7"/>
<dbReference type="EMBL" id="CP124755">
    <property type="protein sequence ID" value="WGZ90961.1"/>
    <property type="molecule type" value="Genomic_DNA"/>
</dbReference>
<dbReference type="PANTHER" id="PTHR30558">
    <property type="entry name" value="EXBD MEMBRANE COMPONENT OF PMF-DRIVEN MACROMOLECULE IMPORT SYSTEM"/>
    <property type="match status" value="1"/>
</dbReference>
<evidence type="ECO:0000256" key="6">
    <source>
        <dbReference type="ARBA" id="ARBA00023136"/>
    </source>
</evidence>
<keyword evidence="4 7" id="KW-0812">Transmembrane</keyword>
<dbReference type="PANTHER" id="PTHR30558:SF7">
    <property type="entry name" value="TOL-PAL SYSTEM PROTEIN TOLR"/>
    <property type="match status" value="1"/>
</dbReference>
<dbReference type="KEGG" id="tdu:QJT80_00485"/>
<comment type="similarity">
    <text evidence="2 7">Belongs to the ExbD/TolR family.</text>
</comment>
<evidence type="ECO:0000256" key="3">
    <source>
        <dbReference type="ARBA" id="ARBA00022475"/>
    </source>
</evidence>
<evidence type="ECO:0000256" key="2">
    <source>
        <dbReference type="ARBA" id="ARBA00005811"/>
    </source>
</evidence>
<dbReference type="Gene3D" id="3.30.420.270">
    <property type="match status" value="1"/>
</dbReference>
<comment type="subcellular location">
    <subcellularLocation>
        <location evidence="1">Cell membrane</location>
        <topology evidence="1">Single-pass membrane protein</topology>
    </subcellularLocation>
    <subcellularLocation>
        <location evidence="7">Cell membrane</location>
        <topology evidence="7">Single-pass type II membrane protein</topology>
    </subcellularLocation>
</comment>
<proteinExistence type="inferred from homology"/>
<keyword evidence="3" id="KW-1003">Cell membrane</keyword>
<dbReference type="GO" id="GO:0015031">
    <property type="term" value="P:protein transport"/>
    <property type="evidence" value="ECO:0007669"/>
    <property type="project" value="UniProtKB-KW"/>
</dbReference>
<protein>
    <submittedName>
        <fullName evidence="8">Biopolymer transporter ExbD</fullName>
    </submittedName>
</protein>
<dbReference type="InterPro" id="IPR003400">
    <property type="entry name" value="ExbD"/>
</dbReference>
<evidence type="ECO:0000256" key="5">
    <source>
        <dbReference type="ARBA" id="ARBA00022989"/>
    </source>
</evidence>
<dbReference type="Pfam" id="PF02472">
    <property type="entry name" value="ExbD"/>
    <property type="match status" value="1"/>
</dbReference>
<keyword evidence="7" id="KW-0813">Transport</keyword>
<reference evidence="8" key="2">
    <citation type="submission" date="2023-04" db="EMBL/GenBank/DDBJ databases">
        <authorList>
            <person name="Beletskiy A.V."/>
            <person name="Mardanov A.V."/>
            <person name="Ravin N.V."/>
        </authorList>
    </citation>
    <scope>NUCLEOTIDE SEQUENCE</scope>
    <source>
        <strain evidence="8">GKL-01</strain>
    </source>
</reference>
<gene>
    <name evidence="8" type="ORF">QJT80_00485</name>
</gene>
<accession>A0AA95KFH7</accession>